<proteinExistence type="predicted"/>
<gene>
    <name evidence="2" type="ORF">V0U35_12080</name>
</gene>
<dbReference type="RefSeq" id="WP_330196977.1">
    <property type="nucleotide sequence ID" value="NZ_JAZDRO010000005.1"/>
</dbReference>
<sequence length="132" mass="14645">MNRFAALACLLLLSGAATAQKPDGEDAERDPFADPGRSLPYLAYTLGELHYLAYSCEGSSAQQWRARMIELLELEAPVSGNRRERLIRAFNDGYQVQRSSRIRCGAEAEAERRELSVRGQQLSDALLASVLE</sequence>
<dbReference type="NCBIfam" id="TIGR02301">
    <property type="entry name" value="TIGR02301 family protein"/>
    <property type="match status" value="1"/>
</dbReference>
<accession>A0ABU7M0T4</accession>
<feature type="signal peptide" evidence="1">
    <location>
        <begin position="1"/>
        <end position="19"/>
    </location>
</feature>
<reference evidence="2 3" key="1">
    <citation type="submission" date="2024-01" db="EMBL/GenBank/DDBJ databases">
        <title>Hyphobacterium bacterium isolated from marine sediment.</title>
        <authorList>
            <person name="Zhao S."/>
        </authorList>
    </citation>
    <scope>NUCLEOTIDE SEQUENCE [LARGE SCALE GENOMIC DNA]</scope>
    <source>
        <strain evidence="2 3">Y60-23</strain>
    </source>
</reference>
<protein>
    <submittedName>
        <fullName evidence="2">TIGR02301 family protein</fullName>
    </submittedName>
</protein>
<dbReference type="EMBL" id="JAZDRO010000005">
    <property type="protein sequence ID" value="MEE2567416.1"/>
    <property type="molecule type" value="Genomic_DNA"/>
</dbReference>
<feature type="chain" id="PRO_5045452099" evidence="1">
    <location>
        <begin position="20"/>
        <end position="132"/>
    </location>
</feature>
<dbReference type="InterPro" id="IPR012645">
    <property type="entry name" value="CHP02301"/>
</dbReference>
<organism evidence="2 3">
    <name type="scientific">Hyphobacterium marinum</name>
    <dbReference type="NCBI Taxonomy" id="3116574"/>
    <lineage>
        <taxon>Bacteria</taxon>
        <taxon>Pseudomonadati</taxon>
        <taxon>Pseudomonadota</taxon>
        <taxon>Alphaproteobacteria</taxon>
        <taxon>Maricaulales</taxon>
        <taxon>Maricaulaceae</taxon>
        <taxon>Hyphobacterium</taxon>
    </lineage>
</organism>
<name>A0ABU7M0T4_9PROT</name>
<dbReference type="Pfam" id="PF09539">
    <property type="entry name" value="DUF2385"/>
    <property type="match status" value="1"/>
</dbReference>
<comment type="caution">
    <text evidence="2">The sequence shown here is derived from an EMBL/GenBank/DDBJ whole genome shotgun (WGS) entry which is preliminary data.</text>
</comment>
<evidence type="ECO:0000256" key="1">
    <source>
        <dbReference type="SAM" id="SignalP"/>
    </source>
</evidence>
<evidence type="ECO:0000313" key="3">
    <source>
        <dbReference type="Proteomes" id="UP001310692"/>
    </source>
</evidence>
<keyword evidence="3" id="KW-1185">Reference proteome</keyword>
<evidence type="ECO:0000313" key="2">
    <source>
        <dbReference type="EMBL" id="MEE2567416.1"/>
    </source>
</evidence>
<dbReference type="Proteomes" id="UP001310692">
    <property type="component" value="Unassembled WGS sequence"/>
</dbReference>
<keyword evidence="1" id="KW-0732">Signal</keyword>